<evidence type="ECO:0000259" key="3">
    <source>
        <dbReference type="Pfam" id="PF06808"/>
    </source>
</evidence>
<evidence type="ECO:0000256" key="1">
    <source>
        <dbReference type="RuleBase" id="RU369079"/>
    </source>
</evidence>
<dbReference type="GO" id="GO:0022857">
    <property type="term" value="F:transmembrane transporter activity"/>
    <property type="evidence" value="ECO:0007669"/>
    <property type="project" value="UniProtKB-UniRule"/>
</dbReference>
<feature type="transmembrane region" description="Helical" evidence="2">
    <location>
        <begin position="200"/>
        <end position="219"/>
    </location>
</feature>
<feature type="transmembrane region" description="Helical" evidence="2">
    <location>
        <begin position="478"/>
        <end position="506"/>
    </location>
</feature>
<protein>
    <submittedName>
        <fullName evidence="4">TRAP transporter permease</fullName>
    </submittedName>
</protein>
<feature type="transmembrane region" description="Helical" evidence="2">
    <location>
        <begin position="543"/>
        <end position="565"/>
    </location>
</feature>
<evidence type="ECO:0000313" key="5">
    <source>
        <dbReference type="Proteomes" id="UP000596427"/>
    </source>
</evidence>
<feature type="domain" description="TRAP C4-dicarboxylate transport system permease DctM subunit" evidence="3">
    <location>
        <begin position="139"/>
        <end position="403"/>
    </location>
</feature>
<sequence length="710" mass="74556">MTSSLHTPATTPPVSHDISTPGHGAAVVVDDALLDLTWGPGGWGRTVFWIAVAFSTFQVITAAWSPLPSQIVRSVHVGFLLLVVFAIAGNHLAGGRRLALWGLGVVSFIVGLYHWVFYSDLIQRAGDPSTMDIVVGTLAVALVFEGSRRLMGASLPLICGVFILYGLFGEYLPAPLDHRPFDYVQVVDQMFLGTEGIYGTPTYVSSSFIFLFILFGAFLERAGMIQLFNDLAMGTVGHAKGGPAKVAVISSALMGTINGSGVANVVTTGQFTIPLMKRFGYKPAFAGAVEATASMGGQIMPPVMGAVAFIMAETIDVPYATIATAAVIPAFLYFFTVFAMVHLEAGKGGLSGLPKAQCPDAWRALTTRWYLMLPLVALVWLLFSGYTPLFAGTVGLALTALIVLGTPVARVIGPQGLRIVFWIVLGIAAASFLEYGINGVAAAVGALVVILLFVKGGRETLRISIESMADGARNALPVGIACALVGTMIGVFTLTGVATTFATFVVEVGKSSLFLSLVLTMIACLILGMGLPTIPNYIITASIAGPALLSLGVPLIVSHMFVFYFGIMADLTPPVALAAFAAAPIAGASGQAIGWIATRIALAGYVVPFMAVYSPALMLQDGDPMAAVIGFWPAVAYVFVKAVVAIILWAGTATGYLLGPLNVVERFIGFAAAALLILSLPWTDEVGFATAAAFIAWHYWRTRNATPARA</sequence>
<dbReference type="PANTHER" id="PTHR43849:SF2">
    <property type="entry name" value="BLL3936 PROTEIN"/>
    <property type="match status" value="1"/>
</dbReference>
<keyword evidence="1" id="KW-0997">Cell inner membrane</keyword>
<proteinExistence type="predicted"/>
<feature type="transmembrane region" description="Helical" evidence="2">
    <location>
        <begin position="389"/>
        <end position="409"/>
    </location>
</feature>
<keyword evidence="5" id="KW-1185">Reference proteome</keyword>
<feature type="transmembrane region" description="Helical" evidence="2">
    <location>
        <begin position="46"/>
        <end position="65"/>
    </location>
</feature>
<feature type="transmembrane region" description="Helical" evidence="2">
    <location>
        <begin position="439"/>
        <end position="457"/>
    </location>
</feature>
<organism evidence="4 5">
    <name type="scientific">Xanthobacter dioxanivorans</name>
    <dbReference type="NCBI Taxonomy" id="2528964"/>
    <lineage>
        <taxon>Bacteria</taxon>
        <taxon>Pseudomonadati</taxon>
        <taxon>Pseudomonadota</taxon>
        <taxon>Alphaproteobacteria</taxon>
        <taxon>Hyphomicrobiales</taxon>
        <taxon>Xanthobacteraceae</taxon>
        <taxon>Xanthobacter</taxon>
    </lineage>
</organism>
<dbReference type="PANTHER" id="PTHR43849">
    <property type="entry name" value="BLL3936 PROTEIN"/>
    <property type="match status" value="1"/>
</dbReference>
<comment type="subcellular location">
    <subcellularLocation>
        <location evidence="1">Cell inner membrane</location>
        <topology evidence="1">Multi-pass membrane protein</topology>
    </subcellularLocation>
</comment>
<feature type="transmembrane region" description="Helical" evidence="2">
    <location>
        <begin position="317"/>
        <end position="341"/>
    </location>
</feature>
<evidence type="ECO:0000313" key="4">
    <source>
        <dbReference type="EMBL" id="QRG06211.1"/>
    </source>
</evidence>
<dbReference type="Proteomes" id="UP000596427">
    <property type="component" value="Chromosome"/>
</dbReference>
<name>A0A974PN03_9HYPH</name>
<dbReference type="Pfam" id="PF06808">
    <property type="entry name" value="DctM"/>
    <property type="match status" value="2"/>
</dbReference>
<dbReference type="AlphaFoldDB" id="A0A974PN03"/>
<dbReference type="EMBL" id="CP063362">
    <property type="protein sequence ID" value="QRG06211.1"/>
    <property type="molecule type" value="Genomic_DNA"/>
</dbReference>
<gene>
    <name evidence="4" type="ORF">EZH22_25070</name>
</gene>
<feature type="transmembrane region" description="Helical" evidence="2">
    <location>
        <begin position="71"/>
        <end position="89"/>
    </location>
</feature>
<feature type="transmembrane region" description="Helical" evidence="2">
    <location>
        <begin position="151"/>
        <end position="168"/>
    </location>
</feature>
<feature type="transmembrane region" description="Helical" evidence="2">
    <location>
        <begin position="512"/>
        <end position="531"/>
    </location>
</feature>
<dbReference type="GO" id="GO:0005886">
    <property type="term" value="C:plasma membrane"/>
    <property type="evidence" value="ECO:0007669"/>
    <property type="project" value="UniProtKB-SubCell"/>
</dbReference>
<dbReference type="InterPro" id="IPR011853">
    <property type="entry name" value="TRAP_DctM-Dct_fused"/>
</dbReference>
<dbReference type="InterPro" id="IPR010656">
    <property type="entry name" value="DctM"/>
</dbReference>
<reference evidence="4 5" key="1">
    <citation type="submission" date="2020-10" db="EMBL/GenBank/DDBJ databases">
        <title>Degradation of 1,4-Dioxane by Xanthobacter sp. YN2, via a Novel Group-2 Soluble Di-Iron Monooxygenase.</title>
        <authorList>
            <person name="Ma F."/>
            <person name="Wang Y."/>
            <person name="Yang J."/>
            <person name="Guo H."/>
            <person name="Su D."/>
            <person name="Yu L."/>
        </authorList>
    </citation>
    <scope>NUCLEOTIDE SEQUENCE [LARGE SCALE GENOMIC DNA]</scope>
    <source>
        <strain evidence="4 5">YN2</strain>
    </source>
</reference>
<dbReference type="NCBIfam" id="TIGR02123">
    <property type="entry name" value="TRAP_fused"/>
    <property type="match status" value="1"/>
</dbReference>
<keyword evidence="2" id="KW-0472">Membrane</keyword>
<dbReference type="KEGG" id="xdi:EZH22_25070"/>
<feature type="transmembrane region" description="Helical" evidence="2">
    <location>
        <begin position="362"/>
        <end position="383"/>
    </location>
</feature>
<feature type="transmembrane region" description="Helical" evidence="2">
    <location>
        <begin position="686"/>
        <end position="702"/>
    </location>
</feature>
<dbReference type="RefSeq" id="WP_203193118.1">
    <property type="nucleotide sequence ID" value="NZ_CP063362.1"/>
</dbReference>
<feature type="transmembrane region" description="Helical" evidence="2">
    <location>
        <begin position="625"/>
        <end position="651"/>
    </location>
</feature>
<feature type="transmembrane region" description="Helical" evidence="2">
    <location>
        <begin position="663"/>
        <end position="680"/>
    </location>
</feature>
<keyword evidence="1" id="KW-1003">Cell membrane</keyword>
<evidence type="ECO:0000256" key="2">
    <source>
        <dbReference type="SAM" id="Phobius"/>
    </source>
</evidence>
<feature type="domain" description="TRAP C4-dicarboxylate transport system permease DctM subunit" evidence="3">
    <location>
        <begin position="417"/>
        <end position="620"/>
    </location>
</feature>
<comment type="function">
    <text evidence="1">Part of the tripartite ATP-independent periplasmic (TRAP) transport system.</text>
</comment>
<keyword evidence="2" id="KW-1133">Transmembrane helix</keyword>
<keyword evidence="2" id="KW-0812">Transmembrane</keyword>
<feature type="transmembrane region" description="Helical" evidence="2">
    <location>
        <begin position="98"/>
        <end position="116"/>
    </location>
</feature>
<accession>A0A974PN03</accession>
<keyword evidence="1" id="KW-0813">Transport</keyword>
<feature type="transmembrane region" description="Helical" evidence="2">
    <location>
        <begin position="600"/>
        <end position="619"/>
    </location>
</feature>
<feature type="transmembrane region" description="Helical" evidence="2">
    <location>
        <begin position="571"/>
        <end position="588"/>
    </location>
</feature>